<feature type="domain" description="Ketoreductase" evidence="4">
    <location>
        <begin position="378"/>
        <end position="565"/>
    </location>
</feature>
<name>A0A5S9Q5G3_9GAMM</name>
<dbReference type="NCBIfam" id="NF005539">
    <property type="entry name" value="PRK07201.1"/>
    <property type="match status" value="1"/>
</dbReference>
<dbReference type="Gene3D" id="3.40.50.720">
    <property type="entry name" value="NAD(P)-binding Rossmann-like Domain"/>
    <property type="match status" value="2"/>
</dbReference>
<feature type="region of interest" description="Disordered" evidence="3">
    <location>
        <begin position="631"/>
        <end position="654"/>
    </location>
</feature>
<dbReference type="InterPro" id="IPR013120">
    <property type="entry name" value="FAR_NAD-bd"/>
</dbReference>
<dbReference type="InterPro" id="IPR036291">
    <property type="entry name" value="NAD(P)-bd_dom_sf"/>
</dbReference>
<dbReference type="GO" id="GO:0016020">
    <property type="term" value="C:membrane"/>
    <property type="evidence" value="ECO:0007669"/>
    <property type="project" value="TreeGrafter"/>
</dbReference>
<dbReference type="RefSeq" id="WP_159269108.1">
    <property type="nucleotide sequence ID" value="NZ_CACSIK010000001.1"/>
</dbReference>
<dbReference type="EMBL" id="CACSIK010000001">
    <property type="protein sequence ID" value="CAA0094322.1"/>
    <property type="molecule type" value="Genomic_DNA"/>
</dbReference>
<dbReference type="CDD" id="cd05233">
    <property type="entry name" value="SDR_c"/>
    <property type="match status" value="1"/>
</dbReference>
<dbReference type="CDD" id="cd05263">
    <property type="entry name" value="MupV_like_SDR_e"/>
    <property type="match status" value="1"/>
</dbReference>
<dbReference type="InterPro" id="IPR057313">
    <property type="entry name" value="Maqu_2507-like"/>
</dbReference>
<dbReference type="PANTHER" id="PTHR44196">
    <property type="entry name" value="DEHYDROGENASE/REDUCTASE SDR FAMILY MEMBER 7B"/>
    <property type="match status" value="1"/>
</dbReference>
<organism evidence="6 8">
    <name type="scientific">Zhongshania aliphaticivorans</name>
    <dbReference type="NCBI Taxonomy" id="1470434"/>
    <lineage>
        <taxon>Bacteria</taxon>
        <taxon>Pseudomonadati</taxon>
        <taxon>Pseudomonadota</taxon>
        <taxon>Gammaproteobacteria</taxon>
        <taxon>Cellvibrionales</taxon>
        <taxon>Spongiibacteraceae</taxon>
        <taxon>Zhongshania</taxon>
    </lineage>
</organism>
<evidence type="ECO:0000313" key="8">
    <source>
        <dbReference type="Proteomes" id="UP000439591"/>
    </source>
</evidence>
<dbReference type="EMBL" id="CACSIM010000004">
    <property type="protein sequence ID" value="CAA0112406.1"/>
    <property type="molecule type" value="Genomic_DNA"/>
</dbReference>
<proteinExistence type="inferred from homology"/>
<keyword evidence="7" id="KW-1185">Reference proteome</keyword>
<evidence type="ECO:0000256" key="3">
    <source>
        <dbReference type="SAM" id="MobiDB-lite"/>
    </source>
</evidence>
<accession>A0A5S9Q5G3</accession>
<dbReference type="AlphaFoldDB" id="A0A5S9Q5G3"/>
<dbReference type="InterPro" id="IPR002347">
    <property type="entry name" value="SDR_fam"/>
</dbReference>
<dbReference type="EC" id="1.2.1.-" evidence="6"/>
<sequence length="666" mass="72891">MSYFVTGGTGFIGRFLIERLAKRKGTIYVLVRRGSKQKYKDLLEHTGLSSDRLVAITGDLAKPRLGISAKDMAVLKGAIKHFYHLAAIYDLKADAASQELANVSGTRNAISAADAMAAKCFHLASSIAAAGLYRGTFREDMFEEAKGLDHAYFRTKHVSEGLVRNECNIPYRIYRPAMVVGDSKTGEIDKIDGPYYFFKLLQKLRNRVPQWVPLIGIEGGQMNIVPVDYVADAMEFLSHKAGLNGRCFHLVNPESQQVGEVLNIFSTAAHAPRFALRIDMRMFAFIPPSILNLIKGLPPIRRIINAVLSDYGIPQDAVGFMNMPTRFDSRDTIKALKGSGISPPALEDYAHKIWDYWERNLDPDLFKDRSLRGNVKDKVIVITGASSGIGKAAAIKLAAAGGKVVLVARSLEKLEETQREITKNGGSSFAYSCDVSDLSSCDKLVTTLLENHGHVDVLVNNAGRSIRRSLELTFDRFHDFERTMQLNYFGAIRLIMGLAPSMLERKAGHVINISSIAVIVGTSPRFSAYAASKSALDAFSRSAAAEFSDRNIAFTTINMPLVRTPMIGPTSIYNSVPTLSPDEAADMICSAIIRRPKRIATGLGITMQVLNAIMPKAVEITMNTVFRTFPDSSAAKGNEEGKGEESSPEVSSEQMALAAVLKGIHV</sequence>
<dbReference type="InterPro" id="IPR020904">
    <property type="entry name" value="Sc_DH/Rdtase_CS"/>
</dbReference>
<dbReference type="PRINTS" id="PR00080">
    <property type="entry name" value="SDRFAMILY"/>
</dbReference>
<dbReference type="Proteomes" id="UP000435877">
    <property type="component" value="Unassembled WGS sequence"/>
</dbReference>
<evidence type="ECO:0000256" key="2">
    <source>
        <dbReference type="ARBA" id="ARBA00023002"/>
    </source>
</evidence>
<dbReference type="PRINTS" id="PR00081">
    <property type="entry name" value="GDHRDH"/>
</dbReference>
<evidence type="ECO:0000313" key="7">
    <source>
        <dbReference type="Proteomes" id="UP000435877"/>
    </source>
</evidence>
<keyword evidence="2 6" id="KW-0560">Oxidoreductase</keyword>
<dbReference type="SUPFAM" id="SSF51735">
    <property type="entry name" value="NAD(P)-binding Rossmann-fold domains"/>
    <property type="match status" value="2"/>
</dbReference>
<comment type="similarity">
    <text evidence="1">Belongs to the short-chain dehydrogenases/reductases (SDR) family.</text>
</comment>
<evidence type="ECO:0000313" key="6">
    <source>
        <dbReference type="EMBL" id="CAA0112406.1"/>
    </source>
</evidence>
<dbReference type="Pfam" id="PF00106">
    <property type="entry name" value="adh_short"/>
    <property type="match status" value="1"/>
</dbReference>
<dbReference type="SMART" id="SM00822">
    <property type="entry name" value="PKS_KR"/>
    <property type="match status" value="1"/>
</dbReference>
<protein>
    <submittedName>
        <fullName evidence="6">Fatty acyl-CoA reductase</fullName>
        <ecNumber evidence="6">1.2.1.-</ecNumber>
    </submittedName>
</protein>
<evidence type="ECO:0000256" key="1">
    <source>
        <dbReference type="ARBA" id="ARBA00006484"/>
    </source>
</evidence>
<reference evidence="7 8" key="1">
    <citation type="submission" date="2019-11" db="EMBL/GenBank/DDBJ databases">
        <authorList>
            <person name="Holert J."/>
        </authorList>
    </citation>
    <scope>NUCLEOTIDE SEQUENCE [LARGE SCALE GENOMIC DNA]</scope>
    <source>
        <strain evidence="6">BC3_2A</strain>
        <strain evidence="5">SB11_1A</strain>
    </source>
</reference>
<dbReference type="PANTHER" id="PTHR44196:SF1">
    <property type="entry name" value="DEHYDROGENASE_REDUCTASE SDR FAMILY MEMBER 7B"/>
    <property type="match status" value="1"/>
</dbReference>
<dbReference type="Pfam" id="PF07993">
    <property type="entry name" value="NAD_binding_4"/>
    <property type="match status" value="1"/>
</dbReference>
<dbReference type="InterPro" id="IPR057326">
    <property type="entry name" value="KR_dom"/>
</dbReference>
<dbReference type="GO" id="GO:0016491">
    <property type="term" value="F:oxidoreductase activity"/>
    <property type="evidence" value="ECO:0007669"/>
    <property type="project" value="UniProtKB-KW"/>
</dbReference>
<evidence type="ECO:0000259" key="4">
    <source>
        <dbReference type="SMART" id="SM00822"/>
    </source>
</evidence>
<dbReference type="PROSITE" id="PS00061">
    <property type="entry name" value="ADH_SHORT"/>
    <property type="match status" value="1"/>
</dbReference>
<evidence type="ECO:0000313" key="5">
    <source>
        <dbReference type="EMBL" id="CAA0094322.1"/>
    </source>
</evidence>
<dbReference type="Proteomes" id="UP000439591">
    <property type="component" value="Unassembled WGS sequence"/>
</dbReference>
<gene>
    <name evidence="6" type="primary">acr1_4</name>
    <name evidence="5" type="synonym">acr1_3</name>
    <name evidence="5" type="ORF">IHBHHGIJ_02590</name>
    <name evidence="6" type="ORF">KFEGEMFD_02777</name>
</gene>
<dbReference type="OrthoDB" id="9810734at2"/>